<sequence length="276" mass="31211">MASLQEDIICPVCLRSFSKPISLSCVHIFCYNCLQKWKLKGEDLKLTCPLCREVISEIPLVDPHVRIFTICIQQHWFLLEQSLPRFQEHMTLDAATANSSIVLSDDLRQVHCGKIYHNPMEDTQRFAYVACVLGTPCFSSGRHYWEVEVEEGKGWALGICQDSVDRRSKGGFSSEQGFWVISMKAGTIHFSSIPETTISASPGLSRVGIFLDVEMEEITFFDVRNDALIYKCSNVFLEPLRPFFCPELPGEEDNGGFLSICLTKGHGVFSFYLCIK</sequence>
<dbReference type="PANTHER" id="PTHR24103">
    <property type="entry name" value="E3 UBIQUITIN-PROTEIN LIGASE TRIM"/>
    <property type="match status" value="1"/>
</dbReference>
<evidence type="ECO:0000313" key="7">
    <source>
        <dbReference type="Ensembl" id="ENSMLUP00000004460.2"/>
    </source>
</evidence>
<dbReference type="Proteomes" id="UP000001074">
    <property type="component" value="Unassembled WGS sequence"/>
</dbReference>
<dbReference type="InterPro" id="IPR043136">
    <property type="entry name" value="B30.2/SPRY_sf"/>
</dbReference>
<accession>G1P3G4</accession>
<dbReference type="SMART" id="SM00589">
    <property type="entry name" value="PRY"/>
    <property type="match status" value="1"/>
</dbReference>
<dbReference type="PROSITE" id="PS50188">
    <property type="entry name" value="B302_SPRY"/>
    <property type="match status" value="1"/>
</dbReference>
<dbReference type="InterPro" id="IPR001841">
    <property type="entry name" value="Znf_RING"/>
</dbReference>
<dbReference type="GO" id="GO:0008270">
    <property type="term" value="F:zinc ion binding"/>
    <property type="evidence" value="ECO:0007669"/>
    <property type="project" value="UniProtKB-KW"/>
</dbReference>
<evidence type="ECO:0000259" key="6">
    <source>
        <dbReference type="PROSITE" id="PS50188"/>
    </source>
</evidence>
<dbReference type="InterPro" id="IPR006574">
    <property type="entry name" value="PRY"/>
</dbReference>
<dbReference type="PRINTS" id="PR01407">
    <property type="entry name" value="BUTYPHLNCDUF"/>
</dbReference>
<dbReference type="eggNOG" id="KOG2177">
    <property type="taxonomic scope" value="Eukaryota"/>
</dbReference>
<dbReference type="InterPro" id="IPR050143">
    <property type="entry name" value="TRIM/RBCC"/>
</dbReference>
<dbReference type="GeneTree" id="ENSGT00940000163194"/>
<dbReference type="InterPro" id="IPR003877">
    <property type="entry name" value="SPRY_dom"/>
</dbReference>
<evidence type="ECO:0000256" key="3">
    <source>
        <dbReference type="ARBA" id="ARBA00022833"/>
    </source>
</evidence>
<evidence type="ECO:0000256" key="4">
    <source>
        <dbReference type="PROSITE-ProRule" id="PRU00175"/>
    </source>
</evidence>
<dbReference type="Pfam" id="PF13765">
    <property type="entry name" value="PRY"/>
    <property type="match status" value="1"/>
</dbReference>
<dbReference type="Ensembl" id="ENSMLUT00000004895.2">
    <property type="protein sequence ID" value="ENSMLUP00000004460.2"/>
    <property type="gene ID" value="ENSMLUG00000004899.2"/>
</dbReference>
<dbReference type="Pfam" id="PF00622">
    <property type="entry name" value="SPRY"/>
    <property type="match status" value="1"/>
</dbReference>
<evidence type="ECO:0000256" key="2">
    <source>
        <dbReference type="ARBA" id="ARBA00022771"/>
    </source>
</evidence>
<dbReference type="InterPro" id="IPR003879">
    <property type="entry name" value="Butyrophylin_SPRY"/>
</dbReference>
<dbReference type="SUPFAM" id="SSF49899">
    <property type="entry name" value="Concanavalin A-like lectins/glucanases"/>
    <property type="match status" value="1"/>
</dbReference>
<dbReference type="InterPro" id="IPR001870">
    <property type="entry name" value="B30.2/SPRY"/>
</dbReference>
<dbReference type="InParanoid" id="G1P3G4"/>
<dbReference type="InterPro" id="IPR017907">
    <property type="entry name" value="Znf_RING_CS"/>
</dbReference>
<dbReference type="InterPro" id="IPR013083">
    <property type="entry name" value="Znf_RING/FYVE/PHD"/>
</dbReference>
<dbReference type="OMA" id="VEEWHIG"/>
<dbReference type="PROSITE" id="PS00518">
    <property type="entry name" value="ZF_RING_1"/>
    <property type="match status" value="1"/>
</dbReference>
<keyword evidence="1" id="KW-0479">Metal-binding</keyword>
<dbReference type="Gene3D" id="3.30.40.10">
    <property type="entry name" value="Zinc/RING finger domain, C3HC4 (zinc finger)"/>
    <property type="match status" value="1"/>
</dbReference>
<dbReference type="SMART" id="SM00449">
    <property type="entry name" value="SPRY"/>
    <property type="match status" value="1"/>
</dbReference>
<reference evidence="7" key="3">
    <citation type="submission" date="2025-09" db="UniProtKB">
        <authorList>
            <consortium name="Ensembl"/>
        </authorList>
    </citation>
    <scope>IDENTIFICATION</scope>
</reference>
<protein>
    <recommendedName>
        <fullName evidence="9">Ret finger protein-like 4B</fullName>
    </recommendedName>
</protein>
<organism evidence="7 8">
    <name type="scientific">Myotis lucifugus</name>
    <name type="common">Little brown bat</name>
    <dbReference type="NCBI Taxonomy" id="59463"/>
    <lineage>
        <taxon>Eukaryota</taxon>
        <taxon>Metazoa</taxon>
        <taxon>Chordata</taxon>
        <taxon>Craniata</taxon>
        <taxon>Vertebrata</taxon>
        <taxon>Euteleostomi</taxon>
        <taxon>Mammalia</taxon>
        <taxon>Eutheria</taxon>
        <taxon>Laurasiatheria</taxon>
        <taxon>Chiroptera</taxon>
        <taxon>Yangochiroptera</taxon>
        <taxon>Vespertilionidae</taxon>
        <taxon>Myotis</taxon>
    </lineage>
</organism>
<dbReference type="Pfam" id="PF15227">
    <property type="entry name" value="zf-C3HC4_4"/>
    <property type="match status" value="1"/>
</dbReference>
<reference evidence="7" key="2">
    <citation type="submission" date="2025-08" db="UniProtKB">
        <authorList>
            <consortium name="Ensembl"/>
        </authorList>
    </citation>
    <scope>IDENTIFICATION</scope>
</reference>
<reference evidence="7 8" key="1">
    <citation type="journal article" date="2011" name="Nature">
        <title>A high-resolution map of human evolutionary constraint using 29 mammals.</title>
        <authorList>
            <person name="Lindblad-Toh K."/>
            <person name="Garber M."/>
            <person name="Zuk O."/>
            <person name="Lin M.F."/>
            <person name="Parker B.J."/>
            <person name="Washietl S."/>
            <person name="Kheradpour P."/>
            <person name="Ernst J."/>
            <person name="Jordan G."/>
            <person name="Mauceli E."/>
            <person name="Ward L.D."/>
            <person name="Lowe C.B."/>
            <person name="Holloway A.K."/>
            <person name="Clamp M."/>
            <person name="Gnerre S."/>
            <person name="Alfoldi J."/>
            <person name="Beal K."/>
            <person name="Chang J."/>
            <person name="Clawson H."/>
            <person name="Cuff J."/>
            <person name="Di Palma F."/>
            <person name="Fitzgerald S."/>
            <person name="Flicek P."/>
            <person name="Guttman M."/>
            <person name="Hubisz M.J."/>
            <person name="Jaffe D.B."/>
            <person name="Jungreis I."/>
            <person name="Kent W.J."/>
            <person name="Kostka D."/>
            <person name="Lara M."/>
            <person name="Martins A.L."/>
            <person name="Massingham T."/>
            <person name="Moltke I."/>
            <person name="Raney B.J."/>
            <person name="Rasmussen M.D."/>
            <person name="Robinson J."/>
            <person name="Stark A."/>
            <person name="Vilella A.J."/>
            <person name="Wen J."/>
            <person name="Xie X."/>
            <person name="Zody M.C."/>
            <person name="Baldwin J."/>
            <person name="Bloom T."/>
            <person name="Chin C.W."/>
            <person name="Heiman D."/>
            <person name="Nicol R."/>
            <person name="Nusbaum C."/>
            <person name="Young S."/>
            <person name="Wilkinson J."/>
            <person name="Worley K.C."/>
            <person name="Kovar C.L."/>
            <person name="Muzny D.M."/>
            <person name="Gibbs R.A."/>
            <person name="Cree A."/>
            <person name="Dihn H.H."/>
            <person name="Fowler G."/>
            <person name="Jhangiani S."/>
            <person name="Joshi V."/>
            <person name="Lee S."/>
            <person name="Lewis L.R."/>
            <person name="Nazareth L.V."/>
            <person name="Okwuonu G."/>
            <person name="Santibanez J."/>
            <person name="Warren W.C."/>
            <person name="Mardis E.R."/>
            <person name="Weinstock G.M."/>
            <person name="Wilson R.K."/>
            <person name="Delehaunty K."/>
            <person name="Dooling D."/>
            <person name="Fronik C."/>
            <person name="Fulton L."/>
            <person name="Fulton B."/>
            <person name="Graves T."/>
            <person name="Minx P."/>
            <person name="Sodergren E."/>
            <person name="Birney E."/>
            <person name="Margulies E.H."/>
            <person name="Herrero J."/>
            <person name="Green E.D."/>
            <person name="Haussler D."/>
            <person name="Siepel A."/>
            <person name="Goldman N."/>
            <person name="Pollard K.S."/>
            <person name="Pedersen J.S."/>
            <person name="Lander E.S."/>
            <person name="Kellis M."/>
        </authorList>
    </citation>
    <scope>NUCLEOTIDE SEQUENCE [LARGE SCALE GENOMIC DNA]</scope>
</reference>
<dbReference type="FunFam" id="2.60.120.920:FF:000004">
    <property type="entry name" value="Butyrophilin subfamily 1 member A1"/>
    <property type="match status" value="1"/>
</dbReference>
<name>G1P3G4_MYOLU</name>
<feature type="domain" description="RING-type" evidence="5">
    <location>
        <begin position="10"/>
        <end position="52"/>
    </location>
</feature>
<feature type="domain" description="B30.2/SPRY" evidence="6">
    <location>
        <begin position="70"/>
        <end position="262"/>
    </location>
</feature>
<dbReference type="InterPro" id="IPR013320">
    <property type="entry name" value="ConA-like_dom_sf"/>
</dbReference>
<keyword evidence="3" id="KW-0862">Zinc</keyword>
<evidence type="ECO:0000313" key="8">
    <source>
        <dbReference type="Proteomes" id="UP000001074"/>
    </source>
</evidence>
<proteinExistence type="predicted"/>
<evidence type="ECO:0008006" key="9">
    <source>
        <dbReference type="Google" id="ProtNLM"/>
    </source>
</evidence>
<keyword evidence="8" id="KW-1185">Reference proteome</keyword>
<keyword evidence="2 4" id="KW-0863">Zinc-finger</keyword>
<dbReference type="EMBL" id="AAPE02028398">
    <property type="status" value="NOT_ANNOTATED_CDS"/>
    <property type="molecule type" value="Genomic_DNA"/>
</dbReference>
<dbReference type="SMART" id="SM00184">
    <property type="entry name" value="RING"/>
    <property type="match status" value="1"/>
</dbReference>
<dbReference type="HOGENOM" id="CLU_013137_7_1_1"/>
<dbReference type="PROSITE" id="PS50089">
    <property type="entry name" value="ZF_RING_2"/>
    <property type="match status" value="1"/>
</dbReference>
<dbReference type="STRING" id="59463.ENSMLUP00000004460"/>
<evidence type="ECO:0000259" key="5">
    <source>
        <dbReference type="PROSITE" id="PS50089"/>
    </source>
</evidence>
<evidence type="ECO:0000256" key="1">
    <source>
        <dbReference type="ARBA" id="ARBA00022723"/>
    </source>
</evidence>
<dbReference type="Gene3D" id="2.60.120.920">
    <property type="match status" value="1"/>
</dbReference>
<dbReference type="SUPFAM" id="SSF57850">
    <property type="entry name" value="RING/U-box"/>
    <property type="match status" value="1"/>
</dbReference>
<dbReference type="AlphaFoldDB" id="G1P3G4"/>